<dbReference type="RefSeq" id="WP_315650045.1">
    <property type="nucleotide sequence ID" value="NZ_JAVXZY010000003.1"/>
</dbReference>
<comment type="caution">
    <text evidence="1">The sequence shown here is derived from an EMBL/GenBank/DDBJ whole genome shotgun (WGS) entry which is preliminary data.</text>
</comment>
<protein>
    <recommendedName>
        <fullName evidence="3">Phasin domain-containing protein</fullName>
    </recommendedName>
</protein>
<reference evidence="1" key="1">
    <citation type="submission" date="2023-09" db="EMBL/GenBank/DDBJ databases">
        <title>Paucibacter sp. APW11 Genome sequencing and assembly.</title>
        <authorList>
            <person name="Kim I."/>
        </authorList>
    </citation>
    <scope>NUCLEOTIDE SEQUENCE</scope>
    <source>
        <strain evidence="1">APW11</strain>
    </source>
</reference>
<evidence type="ECO:0000313" key="2">
    <source>
        <dbReference type="Proteomes" id="UP001246372"/>
    </source>
</evidence>
<gene>
    <name evidence="1" type="ORF">RQP53_09415</name>
</gene>
<evidence type="ECO:0008006" key="3">
    <source>
        <dbReference type="Google" id="ProtNLM"/>
    </source>
</evidence>
<proteinExistence type="predicted"/>
<sequence length="65" mass="7354">MSRIVNPFMSAWFSAANRIAGAMRSQAAAQFQRQFNAMAKQANRDCFRLWSEAVTGAATWKGRKR</sequence>
<dbReference type="Proteomes" id="UP001246372">
    <property type="component" value="Unassembled WGS sequence"/>
</dbReference>
<organism evidence="1 2">
    <name type="scientific">Roseateles aquae</name>
    <dbReference type="NCBI Taxonomy" id="3077235"/>
    <lineage>
        <taxon>Bacteria</taxon>
        <taxon>Pseudomonadati</taxon>
        <taxon>Pseudomonadota</taxon>
        <taxon>Betaproteobacteria</taxon>
        <taxon>Burkholderiales</taxon>
        <taxon>Sphaerotilaceae</taxon>
        <taxon>Roseateles</taxon>
    </lineage>
</organism>
<evidence type="ECO:0000313" key="1">
    <source>
        <dbReference type="EMBL" id="MDT8999483.1"/>
    </source>
</evidence>
<dbReference type="EMBL" id="JAVXZY010000003">
    <property type="protein sequence ID" value="MDT8999483.1"/>
    <property type="molecule type" value="Genomic_DNA"/>
</dbReference>
<accession>A0ABU3PA96</accession>
<keyword evidence="2" id="KW-1185">Reference proteome</keyword>
<name>A0ABU3PA96_9BURK</name>